<reference evidence="1" key="1">
    <citation type="journal article" date="2020" name="mSystems">
        <title>Genome- and Community-Level Interaction Insights into Carbon Utilization and Element Cycling Functions of Hydrothermarchaeota in Hydrothermal Sediment.</title>
        <authorList>
            <person name="Zhou Z."/>
            <person name="Liu Y."/>
            <person name="Xu W."/>
            <person name="Pan J."/>
            <person name="Luo Z.H."/>
            <person name="Li M."/>
        </authorList>
    </citation>
    <scope>NUCLEOTIDE SEQUENCE [LARGE SCALE GENOMIC DNA]</scope>
    <source>
        <strain evidence="2">SpSt-1125</strain>
        <strain evidence="1">SpSt-25</strain>
    </source>
</reference>
<name>A0A7C1P667_THEPE</name>
<gene>
    <name evidence="2" type="ORF">ENM88_03775</name>
    <name evidence="1" type="ORF">ENP77_01135</name>
</gene>
<evidence type="ECO:0000313" key="2">
    <source>
        <dbReference type="EMBL" id="HHP04853.1"/>
    </source>
</evidence>
<dbReference type="EMBL" id="DRZM01000116">
    <property type="protein sequence ID" value="HHP04853.1"/>
    <property type="molecule type" value="Genomic_DNA"/>
</dbReference>
<protein>
    <submittedName>
        <fullName evidence="1">Uncharacterized protein</fullName>
    </submittedName>
</protein>
<dbReference type="AlphaFoldDB" id="A0A7C1P667"/>
<evidence type="ECO:0000313" key="1">
    <source>
        <dbReference type="EMBL" id="HEB48388.1"/>
    </source>
</evidence>
<sequence length="172" mass="19374">MARKRLTGVFYIKPKIVSAVAYLPTLKGVQPVAFKLVRAEVERILASSKIRKKWLVGGRTEAVSAQLSGEGLALLVLRVPDVCKVANFKELDAAIREAYRRYESVKSTVDARALEKVGDRSELASAYTRAWLKAKNLEVAGDDPDAELVSQQYYRLVWRFGDRYVIQDPPWC</sequence>
<dbReference type="EMBL" id="DSKP01000037">
    <property type="protein sequence ID" value="HEB48388.1"/>
    <property type="molecule type" value="Genomic_DNA"/>
</dbReference>
<organism evidence="1">
    <name type="scientific">Thermofilum pendens</name>
    <dbReference type="NCBI Taxonomy" id="2269"/>
    <lineage>
        <taxon>Archaea</taxon>
        <taxon>Thermoproteota</taxon>
        <taxon>Thermoprotei</taxon>
        <taxon>Thermofilales</taxon>
        <taxon>Thermofilaceae</taxon>
        <taxon>Thermofilum</taxon>
    </lineage>
</organism>
<proteinExistence type="predicted"/>
<comment type="caution">
    <text evidence="1">The sequence shown here is derived from an EMBL/GenBank/DDBJ whole genome shotgun (WGS) entry which is preliminary data.</text>
</comment>
<accession>A0A7C1P667</accession>